<evidence type="ECO:0000313" key="3">
    <source>
        <dbReference type="Proteomes" id="UP000807504"/>
    </source>
</evidence>
<evidence type="ECO:0000313" key="2">
    <source>
        <dbReference type="EMBL" id="KAF8765085.1"/>
    </source>
</evidence>
<name>A0A8T0E4K4_ARGBR</name>
<organism evidence="2 3">
    <name type="scientific">Argiope bruennichi</name>
    <name type="common">Wasp spider</name>
    <name type="synonym">Aranea bruennichi</name>
    <dbReference type="NCBI Taxonomy" id="94029"/>
    <lineage>
        <taxon>Eukaryota</taxon>
        <taxon>Metazoa</taxon>
        <taxon>Ecdysozoa</taxon>
        <taxon>Arthropoda</taxon>
        <taxon>Chelicerata</taxon>
        <taxon>Arachnida</taxon>
        <taxon>Araneae</taxon>
        <taxon>Araneomorphae</taxon>
        <taxon>Entelegynae</taxon>
        <taxon>Araneoidea</taxon>
        <taxon>Araneidae</taxon>
        <taxon>Argiope</taxon>
    </lineage>
</organism>
<dbReference type="Proteomes" id="UP000807504">
    <property type="component" value="Unassembled WGS sequence"/>
</dbReference>
<comment type="caution">
    <text evidence="2">The sequence shown here is derived from an EMBL/GenBank/DDBJ whole genome shotgun (WGS) entry which is preliminary data.</text>
</comment>
<evidence type="ECO:0000256" key="1">
    <source>
        <dbReference type="SAM" id="MobiDB-lite"/>
    </source>
</evidence>
<keyword evidence="3" id="KW-1185">Reference proteome</keyword>
<gene>
    <name evidence="2" type="ORF">HNY73_023083</name>
</gene>
<reference evidence="2" key="2">
    <citation type="submission" date="2020-06" db="EMBL/GenBank/DDBJ databases">
        <authorList>
            <person name="Sheffer M."/>
        </authorList>
    </citation>
    <scope>NUCLEOTIDE SEQUENCE</scope>
</reference>
<dbReference type="AlphaFoldDB" id="A0A8T0E4K4"/>
<accession>A0A8T0E4K4</accession>
<sequence>MADGDGLQNNALGLDPQPEMEKVETSKTYLQKIEDELQFNRTRLILAKKDMRSIKEEINKYSVILRREMGDDIDIPALVRSGGGTGYLARAQEIINLRLKLSALKSQFLEPVHKPYYRGPFDPRKKFDIKLLPKKEENLYCQVIEDEKKALLKRGKPLEALKKKLKDLTLIYRASRYRNKSLKKKIISADKKLHVYKMQTQDNAKAIEYMISHQNLMKLMLNPDTLEIDESIPRVYSEFQIEEEKVEQATDKQKYKTLYERSEKEVKLVEEKVLSLAGILDKNVVDLINAEELCAKNRCDFEILKVSPVEKPAAKSKDKKKMVEEPLDKSKEEFDLIIEENNHLRDFLLSSVLSNTEDFKLFLTSLKNARREFLHSFEEIKINGWEYSKTSSSSDDQN</sequence>
<protein>
    <submittedName>
        <fullName evidence="2">Uncharacterized protein</fullName>
    </submittedName>
</protein>
<proteinExistence type="predicted"/>
<feature type="region of interest" description="Disordered" evidence="1">
    <location>
        <begin position="1"/>
        <end position="20"/>
    </location>
</feature>
<reference evidence="2" key="1">
    <citation type="journal article" date="2020" name="bioRxiv">
        <title>Chromosome-level reference genome of the European wasp spider Argiope bruennichi: a resource for studies on range expansion and evolutionary adaptation.</title>
        <authorList>
            <person name="Sheffer M.M."/>
            <person name="Hoppe A."/>
            <person name="Krehenwinkel H."/>
            <person name="Uhl G."/>
            <person name="Kuss A.W."/>
            <person name="Jensen L."/>
            <person name="Jensen C."/>
            <person name="Gillespie R.G."/>
            <person name="Hoff K.J."/>
            <person name="Prost S."/>
        </authorList>
    </citation>
    <scope>NUCLEOTIDE SEQUENCE</scope>
</reference>
<dbReference type="EMBL" id="JABXBU010002231">
    <property type="protein sequence ID" value="KAF8765085.1"/>
    <property type="molecule type" value="Genomic_DNA"/>
</dbReference>